<evidence type="ECO:0000313" key="2">
    <source>
        <dbReference type="EMBL" id="CAD9203337.1"/>
    </source>
</evidence>
<reference evidence="2" key="1">
    <citation type="submission" date="2021-01" db="EMBL/GenBank/DDBJ databases">
        <authorList>
            <person name="Corre E."/>
            <person name="Pelletier E."/>
            <person name="Niang G."/>
            <person name="Scheremetjew M."/>
            <person name="Finn R."/>
            <person name="Kale V."/>
            <person name="Holt S."/>
            <person name="Cochrane G."/>
            <person name="Meng A."/>
            <person name="Brown T."/>
            <person name="Cohen L."/>
        </authorList>
    </citation>
    <scope>NUCLEOTIDE SEQUENCE</scope>
    <source>
        <strain evidence="2">PLY429</strain>
    </source>
</reference>
<feature type="signal peptide" evidence="1">
    <location>
        <begin position="1"/>
        <end position="25"/>
    </location>
</feature>
<proteinExistence type="predicted"/>
<evidence type="ECO:0000256" key="1">
    <source>
        <dbReference type="SAM" id="SignalP"/>
    </source>
</evidence>
<keyword evidence="1" id="KW-0732">Signal</keyword>
<organism evidence="2">
    <name type="scientific">Tetraselmis chuii</name>
    <dbReference type="NCBI Taxonomy" id="63592"/>
    <lineage>
        <taxon>Eukaryota</taxon>
        <taxon>Viridiplantae</taxon>
        <taxon>Chlorophyta</taxon>
        <taxon>core chlorophytes</taxon>
        <taxon>Chlorodendrophyceae</taxon>
        <taxon>Chlorodendrales</taxon>
        <taxon>Chlorodendraceae</taxon>
        <taxon>Tetraselmis</taxon>
    </lineage>
</organism>
<sequence length="299" mass="33444">MIRMASTSPAVSFLLLLLLSKAVDGASASAVNSDAASSASSAIDPQAFSSSTPLPQRKVEGVFAAFLLQMVVGGIAEEYQGGLRVKEEITMDEKKEIVDQVFKLTGEYYEAECEDMGLPPPKNKSSIPEKAEIVHPGYFAAYTYASFRTGWDVLKDAATFRRFEDRIGGRVFDAVSQYAAFTPSHNMDDIKSMRKNLKEFLKRYVQLGLAENAGALFPKGVDKKWKQGKPVTFKVWVDTPVLMDTTARLQAVTGQFRDWLFYIVQRFFTSYLVDAEITEEYPSETEEGKIIMEWTIEPM</sequence>
<dbReference type="EMBL" id="HBGG01010984">
    <property type="protein sequence ID" value="CAD9203337.1"/>
    <property type="molecule type" value="Transcribed_RNA"/>
</dbReference>
<protein>
    <submittedName>
        <fullName evidence="2">Uncharacterized protein</fullName>
    </submittedName>
</protein>
<name>A0A7S1SMI9_9CHLO</name>
<gene>
    <name evidence="2" type="ORF">TCHU04912_LOCUS5572</name>
</gene>
<feature type="chain" id="PRO_5031247665" evidence="1">
    <location>
        <begin position="26"/>
        <end position="299"/>
    </location>
</feature>
<dbReference type="AlphaFoldDB" id="A0A7S1SMI9"/>
<accession>A0A7S1SMI9</accession>